<dbReference type="EMBL" id="JAULSR010000002">
    <property type="protein sequence ID" value="KAK0630698.1"/>
    <property type="molecule type" value="Genomic_DNA"/>
</dbReference>
<dbReference type="Gene3D" id="1.20.120.550">
    <property type="entry name" value="Membrane associated eicosanoid/glutathione metabolism-like domain"/>
    <property type="match status" value="1"/>
</dbReference>
<dbReference type="Proteomes" id="UP001174934">
    <property type="component" value="Unassembled WGS sequence"/>
</dbReference>
<dbReference type="AlphaFoldDB" id="A0AA40CAX4"/>
<evidence type="ECO:0000256" key="4">
    <source>
        <dbReference type="ARBA" id="ARBA00023136"/>
    </source>
</evidence>
<evidence type="ECO:0000256" key="2">
    <source>
        <dbReference type="ARBA" id="ARBA00022692"/>
    </source>
</evidence>
<dbReference type="GO" id="GO:0016020">
    <property type="term" value="C:membrane"/>
    <property type="evidence" value="ECO:0007669"/>
    <property type="project" value="UniProtKB-SubCell"/>
</dbReference>
<dbReference type="PANTHER" id="PTHR35371:SF1">
    <property type="entry name" value="BLR7753 PROTEIN"/>
    <property type="match status" value="1"/>
</dbReference>
<dbReference type="Pfam" id="PF01124">
    <property type="entry name" value="MAPEG"/>
    <property type="match status" value="1"/>
</dbReference>
<dbReference type="InterPro" id="IPR001129">
    <property type="entry name" value="Membr-assoc_MAPEG"/>
</dbReference>
<evidence type="ECO:0000256" key="5">
    <source>
        <dbReference type="SAM" id="Phobius"/>
    </source>
</evidence>
<feature type="transmembrane region" description="Helical" evidence="5">
    <location>
        <begin position="132"/>
        <end position="152"/>
    </location>
</feature>
<comment type="subcellular location">
    <subcellularLocation>
        <location evidence="1">Membrane</location>
    </subcellularLocation>
</comment>
<keyword evidence="3 5" id="KW-1133">Transmembrane helix</keyword>
<evidence type="ECO:0000256" key="1">
    <source>
        <dbReference type="ARBA" id="ARBA00004370"/>
    </source>
</evidence>
<feature type="transmembrane region" description="Helical" evidence="5">
    <location>
        <begin position="12"/>
        <end position="36"/>
    </location>
</feature>
<gene>
    <name evidence="6" type="ORF">B0T17DRAFT_529067</name>
</gene>
<evidence type="ECO:0000256" key="3">
    <source>
        <dbReference type="ARBA" id="ARBA00022989"/>
    </source>
</evidence>
<keyword evidence="2 5" id="KW-0812">Transmembrane</keyword>
<dbReference type="PANTHER" id="PTHR35371">
    <property type="entry name" value="INNER MEMBRANE PROTEIN"/>
    <property type="match status" value="1"/>
</dbReference>
<keyword evidence="7" id="KW-1185">Reference proteome</keyword>
<organism evidence="6 7">
    <name type="scientific">Bombardia bombarda</name>
    <dbReference type="NCBI Taxonomy" id="252184"/>
    <lineage>
        <taxon>Eukaryota</taxon>
        <taxon>Fungi</taxon>
        <taxon>Dikarya</taxon>
        <taxon>Ascomycota</taxon>
        <taxon>Pezizomycotina</taxon>
        <taxon>Sordariomycetes</taxon>
        <taxon>Sordariomycetidae</taxon>
        <taxon>Sordariales</taxon>
        <taxon>Lasiosphaeriaceae</taxon>
        <taxon>Bombardia</taxon>
    </lineage>
</organism>
<dbReference type="InterPro" id="IPR023352">
    <property type="entry name" value="MAPEG-like_dom_sf"/>
</dbReference>
<feature type="transmembrane region" description="Helical" evidence="5">
    <location>
        <begin position="99"/>
        <end position="120"/>
    </location>
</feature>
<keyword evidence="4 5" id="KW-0472">Membrane</keyword>
<accession>A0AA40CAX4</accession>
<reference evidence="6" key="1">
    <citation type="submission" date="2023-06" db="EMBL/GenBank/DDBJ databases">
        <title>Genome-scale phylogeny and comparative genomics of the fungal order Sordariales.</title>
        <authorList>
            <consortium name="Lawrence Berkeley National Laboratory"/>
            <person name="Hensen N."/>
            <person name="Bonometti L."/>
            <person name="Westerberg I."/>
            <person name="Brannstrom I.O."/>
            <person name="Guillou S."/>
            <person name="Cros-Aarteil S."/>
            <person name="Calhoun S."/>
            <person name="Haridas S."/>
            <person name="Kuo A."/>
            <person name="Mondo S."/>
            <person name="Pangilinan J."/>
            <person name="Riley R."/>
            <person name="LaButti K."/>
            <person name="Andreopoulos B."/>
            <person name="Lipzen A."/>
            <person name="Chen C."/>
            <person name="Yanf M."/>
            <person name="Daum C."/>
            <person name="Ng V."/>
            <person name="Clum A."/>
            <person name="Steindorff A."/>
            <person name="Ohm R."/>
            <person name="Martin F."/>
            <person name="Silar P."/>
            <person name="Natvig D."/>
            <person name="Lalanne C."/>
            <person name="Gautier V."/>
            <person name="Ament-velasquez S.L."/>
            <person name="Kruys A."/>
            <person name="Hutchinson M.I."/>
            <person name="Powell A.J."/>
            <person name="Barry K."/>
            <person name="Miller A.N."/>
            <person name="Grigoriev I.V."/>
            <person name="Debuchy R."/>
            <person name="Gladieux P."/>
            <person name="Thoren M.H."/>
            <person name="Johannesson H."/>
        </authorList>
    </citation>
    <scope>NUCLEOTIDE SEQUENCE</scope>
    <source>
        <strain evidence="6">SMH3391-2</strain>
    </source>
</reference>
<feature type="transmembrane region" description="Helical" evidence="5">
    <location>
        <begin position="71"/>
        <end position="93"/>
    </location>
</feature>
<sequence length="153" mass="16581">MDAFLDLSSTNWSYYSIPVAFMLIMVPHSYASVAAGKSYDLANPRKTEEHLAKDTTVDKVKFKRIIRAKAAANNGFETIGLYAAAVVAANVAGVPVQSINQLALLHLATRAVYNYIYVVLQDNARVAPLRSLVWMASLGASFALFIKAGNAVN</sequence>
<protein>
    <submittedName>
        <fullName evidence="6">Uncharacterized protein</fullName>
    </submittedName>
</protein>
<name>A0AA40CAX4_9PEZI</name>
<proteinExistence type="predicted"/>
<evidence type="ECO:0000313" key="7">
    <source>
        <dbReference type="Proteomes" id="UP001174934"/>
    </source>
</evidence>
<comment type="caution">
    <text evidence="6">The sequence shown here is derived from an EMBL/GenBank/DDBJ whole genome shotgun (WGS) entry which is preliminary data.</text>
</comment>
<evidence type="ECO:0000313" key="6">
    <source>
        <dbReference type="EMBL" id="KAK0630698.1"/>
    </source>
</evidence>
<dbReference type="SUPFAM" id="SSF161084">
    <property type="entry name" value="MAPEG domain-like"/>
    <property type="match status" value="1"/>
</dbReference>